<dbReference type="RefSeq" id="WP_248343094.1">
    <property type="nucleotide sequence ID" value="NZ_AP025592.1"/>
</dbReference>
<dbReference type="Gene3D" id="3.40.800.20">
    <property type="entry name" value="Histone deacetylase domain"/>
    <property type="match status" value="1"/>
</dbReference>
<dbReference type="InterPro" id="IPR023696">
    <property type="entry name" value="Ureohydrolase_dom_sf"/>
</dbReference>
<proteinExistence type="inferred from homology"/>
<dbReference type="PRINTS" id="PR01270">
    <property type="entry name" value="HDASUPER"/>
</dbReference>
<dbReference type="PANTHER" id="PTHR10625">
    <property type="entry name" value="HISTONE DEACETYLASE HDAC1-RELATED"/>
    <property type="match status" value="1"/>
</dbReference>
<evidence type="ECO:0000313" key="3">
    <source>
        <dbReference type="EMBL" id="BDG10589.1"/>
    </source>
</evidence>
<reference evidence="4" key="1">
    <citation type="journal article" date="2022" name="Int. J. Syst. Evol. Microbiol.">
        <title>Anaeromyxobacter oryzae sp. nov., Anaeromyxobacter diazotrophicus sp. nov. and Anaeromyxobacter paludicola sp. nov., isolated from paddy soils.</title>
        <authorList>
            <person name="Itoh H."/>
            <person name="Xu Z."/>
            <person name="Mise K."/>
            <person name="Masuda Y."/>
            <person name="Ushijima N."/>
            <person name="Hayakawa C."/>
            <person name="Shiratori Y."/>
            <person name="Senoo K."/>
        </authorList>
    </citation>
    <scope>NUCLEOTIDE SEQUENCE [LARGE SCALE GENOMIC DNA]</scope>
    <source>
        <strain evidence="4">Red630</strain>
    </source>
</reference>
<accession>A0ABN6NEI1</accession>
<dbReference type="EMBL" id="AP025592">
    <property type="protein sequence ID" value="BDG10589.1"/>
    <property type="molecule type" value="Genomic_DNA"/>
</dbReference>
<sequence length="587" mass="64180">MPGLRSLAYRLKSWLRRRDVTVWYSPAYRIPLSGLEQSAGVEPRRADFVAWWLLESGAVPASSLRAPHRIPFADLDRVHTLELLDSLGRPETLARIFAVDPSDVPTDELVNTARLACGGTLEAARETLRTRAPALNLLGGFHHAGPGSAGGFCPMNDVAAALAALRAEGFEGTAVVLDLDAHPPDGIAGCLASDAPSWIGSISGSDWGPLTRVDETVLPEGAGDDLYLETLEGLLGRMPRPDLAFVLAGGDVLAGDRFGKLGLTLDGARRRDLRVAVELEGVPSVWLPAGGYSPNAWRVFAGTGTVVATGALDPIPADYDPLQARFADISATIPQESLGESGDFSAADLEEALGLRPQRDRLLLGYYTRSGLEHALYRYGILDHLTRLGFERFRVEFDRANPGDRLRLFATSRGREELLLEFVYERRRVAGRDVLYVHWASLRNPRARFSEKRPRLPGQEVPGLGLAREAGEMTALMAKRLGLAGVAFRPAWYHTAFGARHNFAFVDPGRQGRFEAMVRDLAGLPLRESTLAVSEGRILMNGQPYAWEADEMAFWLEPAPRDLAAVQAERDRVHFDWNRAPAEGRGA</sequence>
<dbReference type="InterPro" id="IPR023801">
    <property type="entry name" value="His_deacetylse_dom"/>
</dbReference>
<keyword evidence="4" id="KW-1185">Reference proteome</keyword>
<name>A0ABN6NEI1_9BACT</name>
<evidence type="ECO:0000313" key="4">
    <source>
        <dbReference type="Proteomes" id="UP001162734"/>
    </source>
</evidence>
<evidence type="ECO:0000259" key="2">
    <source>
        <dbReference type="Pfam" id="PF00850"/>
    </source>
</evidence>
<dbReference type="InterPro" id="IPR037138">
    <property type="entry name" value="His_deacetylse_dom_sf"/>
</dbReference>
<comment type="similarity">
    <text evidence="1">Belongs to the histone deacetylase family.</text>
</comment>
<dbReference type="InterPro" id="IPR000286">
    <property type="entry name" value="HDACs"/>
</dbReference>
<dbReference type="Proteomes" id="UP001162734">
    <property type="component" value="Chromosome"/>
</dbReference>
<dbReference type="Pfam" id="PF00850">
    <property type="entry name" value="Hist_deacetyl"/>
    <property type="match status" value="1"/>
</dbReference>
<evidence type="ECO:0000256" key="1">
    <source>
        <dbReference type="ARBA" id="ARBA00005947"/>
    </source>
</evidence>
<organism evidence="3 4">
    <name type="scientific">Anaeromyxobacter paludicola</name>
    <dbReference type="NCBI Taxonomy" id="2918171"/>
    <lineage>
        <taxon>Bacteria</taxon>
        <taxon>Pseudomonadati</taxon>
        <taxon>Myxococcota</taxon>
        <taxon>Myxococcia</taxon>
        <taxon>Myxococcales</taxon>
        <taxon>Cystobacterineae</taxon>
        <taxon>Anaeromyxobacteraceae</taxon>
        <taxon>Anaeromyxobacter</taxon>
    </lineage>
</organism>
<dbReference type="PANTHER" id="PTHR10625:SF19">
    <property type="entry name" value="HISTONE DEACETYLASE 12"/>
    <property type="match status" value="1"/>
</dbReference>
<feature type="domain" description="Histone deacetylase" evidence="2">
    <location>
        <begin position="42"/>
        <end position="297"/>
    </location>
</feature>
<gene>
    <name evidence="3" type="ORF">AMPC_37020</name>
</gene>
<dbReference type="SUPFAM" id="SSF52768">
    <property type="entry name" value="Arginase/deacetylase"/>
    <property type="match status" value="1"/>
</dbReference>
<protein>
    <recommendedName>
        <fullName evidence="2">Histone deacetylase domain-containing protein</fullName>
    </recommendedName>
</protein>